<reference evidence="1 2" key="1">
    <citation type="submission" date="2017-06" db="EMBL/GenBank/DDBJ databases">
        <title>Evolution towards high GC content and high-temperature stress adaptation in endophytic Pseudomonas oryzihabitans impacted its plant-growth promoting traits.</title>
        <authorList>
            <person name="Nascimento F.X."/>
        </authorList>
    </citation>
    <scope>NUCLEOTIDE SEQUENCE [LARGE SCALE GENOMIC DNA]</scope>
    <source>
        <strain evidence="1 2">MS8</strain>
    </source>
</reference>
<name>A0A2Z5AI02_9PSED</name>
<evidence type="ECO:0000313" key="2">
    <source>
        <dbReference type="Proteomes" id="UP000250579"/>
    </source>
</evidence>
<evidence type="ECO:0000313" key="1">
    <source>
        <dbReference type="EMBL" id="AXA68891.1"/>
    </source>
</evidence>
<organism evidence="1 2">
    <name type="scientific">Pseudomonas oryzihabitans</name>
    <dbReference type="NCBI Taxonomy" id="47885"/>
    <lineage>
        <taxon>Bacteria</taxon>
        <taxon>Pseudomonadati</taxon>
        <taxon>Pseudomonadota</taxon>
        <taxon>Gammaproteobacteria</taxon>
        <taxon>Pseudomonadales</taxon>
        <taxon>Pseudomonadaceae</taxon>
        <taxon>Pseudomonas</taxon>
    </lineage>
</organism>
<protein>
    <submittedName>
        <fullName evidence="1">Pilus assembly protein PilQ</fullName>
    </submittedName>
</protein>
<proteinExistence type="predicted"/>
<accession>A0A2Z5AI02</accession>
<gene>
    <name evidence="1" type="ORF">CE139_24845</name>
</gene>
<dbReference type="Proteomes" id="UP000250579">
    <property type="component" value="Chromosome"/>
</dbReference>
<dbReference type="EMBL" id="CP022198">
    <property type="protein sequence ID" value="AXA68891.1"/>
    <property type="molecule type" value="Genomic_DNA"/>
</dbReference>
<sequence length="157" mass="16997">MNVIGHNDTAHDEPEGDAKTIGQRLAGELVNELLPLQPRRVLTAEGALWGTVKPELRQLLALIEGARATDRAQLLVSGQHLRDPFVMAFMGQLDRADLDYQVVPSTLSEIQALYKVETASGVVTIAVDGTSRQQEVIRLLGAAHARGASDVHFVVGR</sequence>
<dbReference type="AlphaFoldDB" id="A0A2Z5AI02"/>
<feature type="non-terminal residue" evidence="1">
    <location>
        <position position="157"/>
    </location>
</feature>